<keyword evidence="3" id="KW-0349">Heme</keyword>
<dbReference type="Proteomes" id="UP000242519">
    <property type="component" value="Unassembled WGS sequence"/>
</dbReference>
<name>A0A218Z2N0_9HELO</name>
<evidence type="ECO:0000313" key="10">
    <source>
        <dbReference type="Proteomes" id="UP000242519"/>
    </source>
</evidence>
<dbReference type="AlphaFoldDB" id="A0A218Z2N0"/>
<reference evidence="9 10" key="1">
    <citation type="submission" date="2017-04" db="EMBL/GenBank/DDBJ databases">
        <title>Draft genome sequence of Marssonina coronaria NL1: causal agent of apple blotch.</title>
        <authorList>
            <person name="Cheng Q."/>
        </authorList>
    </citation>
    <scope>NUCLEOTIDE SEQUENCE [LARGE SCALE GENOMIC DNA]</scope>
    <source>
        <strain evidence="9 10">NL1</strain>
    </source>
</reference>
<evidence type="ECO:0000259" key="8">
    <source>
        <dbReference type="PROSITE" id="PS51405"/>
    </source>
</evidence>
<dbReference type="GO" id="GO:0004601">
    <property type="term" value="F:peroxidase activity"/>
    <property type="evidence" value="ECO:0007669"/>
    <property type="project" value="UniProtKB-KW"/>
</dbReference>
<keyword evidence="5" id="KW-0560">Oxidoreductase</keyword>
<evidence type="ECO:0000256" key="2">
    <source>
        <dbReference type="ARBA" id="ARBA00022559"/>
    </source>
</evidence>
<comment type="caution">
    <text evidence="9">The sequence shown here is derived from an EMBL/GenBank/DDBJ whole genome shotgun (WGS) entry which is preliminary data.</text>
</comment>
<evidence type="ECO:0000313" key="9">
    <source>
        <dbReference type="EMBL" id="OWP01934.1"/>
    </source>
</evidence>
<evidence type="ECO:0000256" key="6">
    <source>
        <dbReference type="ARBA" id="ARBA00023004"/>
    </source>
</evidence>
<evidence type="ECO:0000256" key="1">
    <source>
        <dbReference type="ARBA" id="ARBA00001970"/>
    </source>
</evidence>
<feature type="domain" description="Heme haloperoxidase family profile" evidence="8">
    <location>
        <begin position="31"/>
        <end position="216"/>
    </location>
</feature>
<dbReference type="SUPFAM" id="SSF47571">
    <property type="entry name" value="Cloroperoxidase"/>
    <property type="match status" value="1"/>
</dbReference>
<evidence type="ECO:0000256" key="3">
    <source>
        <dbReference type="ARBA" id="ARBA00022617"/>
    </source>
</evidence>
<keyword evidence="2" id="KW-0575">Peroxidase</keyword>
<dbReference type="GO" id="GO:0046872">
    <property type="term" value="F:metal ion binding"/>
    <property type="evidence" value="ECO:0007669"/>
    <property type="project" value="UniProtKB-KW"/>
</dbReference>
<evidence type="ECO:0000256" key="7">
    <source>
        <dbReference type="ARBA" id="ARBA00025795"/>
    </source>
</evidence>
<dbReference type="InParanoid" id="A0A218Z2N0"/>
<dbReference type="PANTHER" id="PTHR33577">
    <property type="entry name" value="STERIGMATOCYSTIN BIOSYNTHESIS PEROXIDASE STCC-RELATED"/>
    <property type="match status" value="1"/>
</dbReference>
<comment type="cofactor">
    <cofactor evidence="1">
        <name>heme b</name>
        <dbReference type="ChEBI" id="CHEBI:60344"/>
    </cofactor>
</comment>
<dbReference type="PROSITE" id="PS51405">
    <property type="entry name" value="HEME_HALOPEROXIDASE"/>
    <property type="match status" value="1"/>
</dbReference>
<dbReference type="Pfam" id="PF01328">
    <property type="entry name" value="Peroxidase_2"/>
    <property type="match status" value="1"/>
</dbReference>
<sequence length="227" mass="25537">MHLSFVNVVKGLFTFGSKETQTAKIVNSEAEDHVYVRGNISDRGPCPALNALANQGYFPRDGKNITISEVDAVLKSALHFDVRKDGTFDLFDMRKHDILEHDRSVTRFDFRQGDNYTFQPRLFEALLADADGGPVTIKSLAKTYNRRKKESRSVGSPSLPLNLWFVNLLQTVSLLNTAQTGPGLDKALLVEFYTEEKIPEVILRNEETRTLSGLVAKAFSLLYYSLF</sequence>
<evidence type="ECO:0000256" key="5">
    <source>
        <dbReference type="ARBA" id="ARBA00023002"/>
    </source>
</evidence>
<dbReference type="Gene3D" id="1.10.489.10">
    <property type="entry name" value="Chloroperoxidase-like"/>
    <property type="match status" value="1"/>
</dbReference>
<organism evidence="9 10">
    <name type="scientific">Diplocarpon coronariae</name>
    <dbReference type="NCBI Taxonomy" id="2795749"/>
    <lineage>
        <taxon>Eukaryota</taxon>
        <taxon>Fungi</taxon>
        <taxon>Dikarya</taxon>
        <taxon>Ascomycota</taxon>
        <taxon>Pezizomycotina</taxon>
        <taxon>Leotiomycetes</taxon>
        <taxon>Helotiales</taxon>
        <taxon>Drepanopezizaceae</taxon>
        <taxon>Diplocarpon</taxon>
    </lineage>
</organism>
<keyword evidence="6" id="KW-0408">Iron</keyword>
<keyword evidence="10" id="KW-1185">Reference proteome</keyword>
<evidence type="ECO:0000256" key="4">
    <source>
        <dbReference type="ARBA" id="ARBA00022723"/>
    </source>
</evidence>
<dbReference type="InterPro" id="IPR000028">
    <property type="entry name" value="Chloroperoxidase"/>
</dbReference>
<dbReference type="OrthoDB" id="407298at2759"/>
<dbReference type="STRING" id="503106.A0A218Z2N0"/>
<gene>
    <name evidence="9" type="ORF">B2J93_5385</name>
</gene>
<dbReference type="EMBL" id="MZNU01000254">
    <property type="protein sequence ID" value="OWP01934.1"/>
    <property type="molecule type" value="Genomic_DNA"/>
</dbReference>
<proteinExistence type="inferred from homology"/>
<protein>
    <recommendedName>
        <fullName evidence="8">Heme haloperoxidase family profile domain-containing protein</fullName>
    </recommendedName>
</protein>
<keyword evidence="4" id="KW-0479">Metal-binding</keyword>
<dbReference type="PANTHER" id="PTHR33577:SF9">
    <property type="entry name" value="PEROXIDASE STCC"/>
    <property type="match status" value="1"/>
</dbReference>
<comment type="similarity">
    <text evidence="7">Belongs to the chloroperoxidase family.</text>
</comment>
<accession>A0A218Z2N0</accession>
<dbReference type="InterPro" id="IPR036851">
    <property type="entry name" value="Chloroperoxidase-like_sf"/>
</dbReference>